<dbReference type="Proteomes" id="UP000507222">
    <property type="component" value="Unassembled WGS sequence"/>
</dbReference>
<sequence>MEAREYQTRQIQFIHAPLHDQMCNPLPAITKPPPITFYATLGSDSKRATSGAGYSNRRPCRFQTSQAPRRSRKKCSRFLVSVK</sequence>
<protein>
    <submittedName>
        <fullName evidence="3">Uncharacterized protein</fullName>
    </submittedName>
</protein>
<evidence type="ECO:0000313" key="2">
    <source>
        <dbReference type="EMBL" id="CAB4267074.1"/>
    </source>
</evidence>
<evidence type="ECO:0000313" key="5">
    <source>
        <dbReference type="Proteomes" id="UP000507245"/>
    </source>
</evidence>
<dbReference type="EMBL" id="CAEKDK010000001">
    <property type="protein sequence ID" value="CAB4267074.1"/>
    <property type="molecule type" value="Genomic_DNA"/>
</dbReference>
<dbReference type="AlphaFoldDB" id="A0A6J5WH05"/>
<reference evidence="3 4" key="2">
    <citation type="submission" date="2020-05" db="EMBL/GenBank/DDBJ databases">
        <authorList>
            <person name="Campoy J."/>
            <person name="Schneeberger K."/>
            <person name="Spophaly S."/>
        </authorList>
    </citation>
    <scope>NUCLEOTIDE SEQUENCE [LARGE SCALE GENOMIC DNA]</scope>
    <source>
        <strain evidence="3">PruArmRojPasFocal</strain>
    </source>
</reference>
<dbReference type="EMBL" id="CAEKKB010000001">
    <property type="protein sequence ID" value="CAB4297568.1"/>
    <property type="molecule type" value="Genomic_DNA"/>
</dbReference>
<proteinExistence type="predicted"/>
<evidence type="ECO:0000313" key="4">
    <source>
        <dbReference type="Proteomes" id="UP000507222"/>
    </source>
</evidence>
<dbReference type="OrthoDB" id="10304804at2759"/>
<dbReference type="Proteomes" id="UP000507245">
    <property type="component" value="Unassembled WGS sequence"/>
</dbReference>
<feature type="region of interest" description="Disordered" evidence="1">
    <location>
        <begin position="47"/>
        <end position="83"/>
    </location>
</feature>
<accession>A0A6J5WH05</accession>
<reference evidence="5" key="1">
    <citation type="journal article" date="2020" name="Genome Biol.">
        <title>Gamete binning: chromosome-level and haplotype-resolved genome assembly enabled by high-throughput single-cell sequencing of gamete genomes.</title>
        <authorList>
            <person name="Campoy J.A."/>
            <person name="Sun H."/>
            <person name="Goel M."/>
            <person name="Jiao W.-B."/>
            <person name="Folz-Donahue K."/>
            <person name="Wang N."/>
            <person name="Rubio M."/>
            <person name="Liu C."/>
            <person name="Kukat C."/>
            <person name="Ruiz D."/>
            <person name="Huettel B."/>
            <person name="Schneeberger K."/>
        </authorList>
    </citation>
    <scope>NUCLEOTIDE SEQUENCE [LARGE SCALE GENOMIC DNA]</scope>
    <source>
        <strain evidence="5">cv. Rojo Pasion</strain>
    </source>
</reference>
<organism evidence="3 5">
    <name type="scientific">Prunus armeniaca</name>
    <name type="common">Apricot</name>
    <name type="synonym">Armeniaca vulgaris</name>
    <dbReference type="NCBI Taxonomy" id="36596"/>
    <lineage>
        <taxon>Eukaryota</taxon>
        <taxon>Viridiplantae</taxon>
        <taxon>Streptophyta</taxon>
        <taxon>Embryophyta</taxon>
        <taxon>Tracheophyta</taxon>
        <taxon>Spermatophyta</taxon>
        <taxon>Magnoliopsida</taxon>
        <taxon>eudicotyledons</taxon>
        <taxon>Gunneridae</taxon>
        <taxon>Pentapetalae</taxon>
        <taxon>rosids</taxon>
        <taxon>fabids</taxon>
        <taxon>Rosales</taxon>
        <taxon>Rosaceae</taxon>
        <taxon>Amygdaloideae</taxon>
        <taxon>Amygdaleae</taxon>
        <taxon>Prunus</taxon>
    </lineage>
</organism>
<keyword evidence="5" id="KW-1185">Reference proteome</keyword>
<gene>
    <name evidence="2" type="ORF">CURHAP_LOCUS9635</name>
    <name evidence="3" type="ORF">ORAREDHAP_LOCUS9530</name>
</gene>
<evidence type="ECO:0000256" key="1">
    <source>
        <dbReference type="SAM" id="MobiDB-lite"/>
    </source>
</evidence>
<name>A0A6J5WH05_PRUAR</name>
<evidence type="ECO:0000313" key="3">
    <source>
        <dbReference type="EMBL" id="CAB4297568.1"/>
    </source>
</evidence>